<keyword evidence="6" id="KW-0378">Hydrolase</keyword>
<dbReference type="GO" id="GO:0004519">
    <property type="term" value="F:endonuclease activity"/>
    <property type="evidence" value="ECO:0007669"/>
    <property type="project" value="UniProtKB-KW"/>
</dbReference>
<evidence type="ECO:0000256" key="4">
    <source>
        <dbReference type="ARBA" id="ARBA00022722"/>
    </source>
</evidence>
<dbReference type="InterPro" id="IPR001584">
    <property type="entry name" value="Integrase_cat-core"/>
</dbReference>
<evidence type="ECO:0000256" key="3">
    <source>
        <dbReference type="ARBA" id="ARBA00022695"/>
    </source>
</evidence>
<dbReference type="InterPro" id="IPR036397">
    <property type="entry name" value="RNaseH_sf"/>
</dbReference>
<dbReference type="EMBL" id="BMAU01021052">
    <property type="protein sequence ID" value="GFX88493.1"/>
    <property type="molecule type" value="Genomic_DNA"/>
</dbReference>
<dbReference type="AlphaFoldDB" id="A0A8X6R4Y3"/>
<gene>
    <name evidence="9" type="primary">TY3B-I</name>
    <name evidence="9" type="ORF">TNCV_2279611</name>
</gene>
<evidence type="ECO:0000256" key="7">
    <source>
        <dbReference type="ARBA" id="ARBA00022918"/>
    </source>
</evidence>
<evidence type="ECO:0000313" key="9">
    <source>
        <dbReference type="EMBL" id="GFX88493.1"/>
    </source>
</evidence>
<dbReference type="CDD" id="cd09274">
    <property type="entry name" value="RNase_HI_RT_Ty3"/>
    <property type="match status" value="1"/>
</dbReference>
<keyword evidence="7" id="KW-0695">RNA-directed DNA polymerase</keyword>
<dbReference type="FunFam" id="1.10.340.70:FF:000001">
    <property type="entry name" value="Retrovirus-related Pol polyprotein from transposon gypsy-like Protein"/>
    <property type="match status" value="1"/>
</dbReference>
<protein>
    <recommendedName>
        <fullName evidence="1">RNA-directed DNA polymerase</fullName>
        <ecNumber evidence="1">2.7.7.49</ecNumber>
    </recommendedName>
</protein>
<keyword evidence="5" id="KW-0255">Endonuclease</keyword>
<dbReference type="PROSITE" id="PS50994">
    <property type="entry name" value="INTEGRASE"/>
    <property type="match status" value="1"/>
</dbReference>
<dbReference type="Pfam" id="PF17921">
    <property type="entry name" value="Integrase_H2C2"/>
    <property type="match status" value="1"/>
</dbReference>
<dbReference type="Pfam" id="PF17917">
    <property type="entry name" value="RT_RNaseH"/>
    <property type="match status" value="1"/>
</dbReference>
<evidence type="ECO:0000259" key="8">
    <source>
        <dbReference type="PROSITE" id="PS50994"/>
    </source>
</evidence>
<dbReference type="InterPro" id="IPR012337">
    <property type="entry name" value="RNaseH-like_sf"/>
</dbReference>
<dbReference type="GO" id="GO:0003964">
    <property type="term" value="F:RNA-directed DNA polymerase activity"/>
    <property type="evidence" value="ECO:0007669"/>
    <property type="project" value="UniProtKB-KW"/>
</dbReference>
<accession>A0A8X6R4Y3</accession>
<organism evidence="9 10">
    <name type="scientific">Trichonephila clavipes</name>
    <name type="common">Golden silk orbweaver</name>
    <name type="synonym">Nephila clavipes</name>
    <dbReference type="NCBI Taxonomy" id="2585209"/>
    <lineage>
        <taxon>Eukaryota</taxon>
        <taxon>Metazoa</taxon>
        <taxon>Ecdysozoa</taxon>
        <taxon>Arthropoda</taxon>
        <taxon>Chelicerata</taxon>
        <taxon>Arachnida</taxon>
        <taxon>Araneae</taxon>
        <taxon>Araneomorphae</taxon>
        <taxon>Entelegynae</taxon>
        <taxon>Araneoidea</taxon>
        <taxon>Nephilidae</taxon>
        <taxon>Trichonephila</taxon>
    </lineage>
</organism>
<dbReference type="EC" id="2.7.7.49" evidence="1"/>
<dbReference type="InterPro" id="IPR041373">
    <property type="entry name" value="RT_RNaseH"/>
</dbReference>
<keyword evidence="10" id="KW-1185">Reference proteome</keyword>
<evidence type="ECO:0000256" key="6">
    <source>
        <dbReference type="ARBA" id="ARBA00022801"/>
    </source>
</evidence>
<keyword evidence="2" id="KW-0808">Transferase</keyword>
<dbReference type="GO" id="GO:0042575">
    <property type="term" value="C:DNA polymerase complex"/>
    <property type="evidence" value="ECO:0007669"/>
    <property type="project" value="UniProtKB-ARBA"/>
</dbReference>
<dbReference type="Gene3D" id="3.10.20.370">
    <property type="match status" value="1"/>
</dbReference>
<feature type="domain" description="Integrase catalytic" evidence="8">
    <location>
        <begin position="229"/>
        <end position="358"/>
    </location>
</feature>
<evidence type="ECO:0000256" key="5">
    <source>
        <dbReference type="ARBA" id="ARBA00022759"/>
    </source>
</evidence>
<dbReference type="Gene3D" id="3.30.420.10">
    <property type="entry name" value="Ribonuclease H-like superfamily/Ribonuclease H"/>
    <property type="match status" value="1"/>
</dbReference>
<dbReference type="PANTHER" id="PTHR37984:SF15">
    <property type="entry name" value="INTEGRASE CATALYTIC DOMAIN-CONTAINING PROTEIN"/>
    <property type="match status" value="1"/>
</dbReference>
<evidence type="ECO:0000256" key="1">
    <source>
        <dbReference type="ARBA" id="ARBA00012493"/>
    </source>
</evidence>
<dbReference type="SUPFAM" id="SSF56672">
    <property type="entry name" value="DNA/RNA polymerases"/>
    <property type="match status" value="1"/>
</dbReference>
<dbReference type="FunFam" id="3.10.20.370:FF:000001">
    <property type="entry name" value="Retrovirus-related Pol polyprotein from transposon 17.6-like protein"/>
    <property type="match status" value="1"/>
</dbReference>
<dbReference type="Proteomes" id="UP000887159">
    <property type="component" value="Unassembled WGS sequence"/>
</dbReference>
<dbReference type="InterPro" id="IPR041588">
    <property type="entry name" value="Integrase_H2C2"/>
</dbReference>
<dbReference type="GO" id="GO:0003676">
    <property type="term" value="F:nucleic acid binding"/>
    <property type="evidence" value="ECO:0007669"/>
    <property type="project" value="InterPro"/>
</dbReference>
<reference evidence="9" key="1">
    <citation type="submission" date="2020-08" db="EMBL/GenBank/DDBJ databases">
        <title>Multicomponent nature underlies the extraordinary mechanical properties of spider dragline silk.</title>
        <authorList>
            <person name="Kono N."/>
            <person name="Nakamura H."/>
            <person name="Mori M."/>
            <person name="Yoshida Y."/>
            <person name="Ohtoshi R."/>
            <person name="Malay A.D."/>
            <person name="Moran D.A.P."/>
            <person name="Tomita M."/>
            <person name="Numata K."/>
            <person name="Arakawa K."/>
        </authorList>
    </citation>
    <scope>NUCLEOTIDE SEQUENCE</scope>
</reference>
<proteinExistence type="predicted"/>
<dbReference type="SUPFAM" id="SSF53098">
    <property type="entry name" value="Ribonuclease H-like"/>
    <property type="match status" value="1"/>
</dbReference>
<name>A0A8X6R4Y3_TRICX</name>
<comment type="caution">
    <text evidence="9">The sequence shown here is derived from an EMBL/GenBank/DDBJ whole genome shotgun (WGS) entry which is preliminary data.</text>
</comment>
<dbReference type="GO" id="GO:0016787">
    <property type="term" value="F:hydrolase activity"/>
    <property type="evidence" value="ECO:0007669"/>
    <property type="project" value="UniProtKB-KW"/>
</dbReference>
<keyword evidence="4" id="KW-0540">Nuclease</keyword>
<sequence>MYDERASTENHTDASGYGIGAVLVQIQNNVEKVIAYASRTLTKAEKNYSTTERECLAIVWATNKFRPYIFGKHFTVVTDHHSLCWLMNLKDPSGRLARWALRLQEHDFEVKYKTGKKHSDADALSRNPVEEETETPDKFLAVTTNFDPDGKLWLPVIPKHLRADILRHFHDAPTAGHLGFAKTYDRIRKRFYWPGMYRNVVRYVMHCRECQRRKSVPQRPPGRLVPIPPAIAPFHRIGIDLLGRFPKSAHGNKWIIVCTNYSTRYAITKALPTAEVAEIVKFLLEEIVLRHGAPRVIITDRGAVFRSRLVSSLVDLCNIDHRFTTAYHPQTNGLKERFNKTLADMLSMYVDVEQKKLG</sequence>
<dbReference type="PANTHER" id="PTHR37984">
    <property type="entry name" value="PROTEIN CBG26694"/>
    <property type="match status" value="1"/>
</dbReference>
<dbReference type="GO" id="GO:0015074">
    <property type="term" value="P:DNA integration"/>
    <property type="evidence" value="ECO:0007669"/>
    <property type="project" value="InterPro"/>
</dbReference>
<evidence type="ECO:0000313" key="10">
    <source>
        <dbReference type="Proteomes" id="UP000887159"/>
    </source>
</evidence>
<dbReference type="InterPro" id="IPR043502">
    <property type="entry name" value="DNA/RNA_pol_sf"/>
</dbReference>
<dbReference type="Gene3D" id="1.10.340.70">
    <property type="match status" value="1"/>
</dbReference>
<dbReference type="InterPro" id="IPR050951">
    <property type="entry name" value="Retrovirus_Pol_polyprotein"/>
</dbReference>
<keyword evidence="3" id="KW-0548">Nucleotidyltransferase</keyword>
<evidence type="ECO:0000256" key="2">
    <source>
        <dbReference type="ARBA" id="ARBA00022679"/>
    </source>
</evidence>